<accession>A0A524RQ27</accession>
<dbReference type="PROSITE" id="PS00687">
    <property type="entry name" value="ALDEHYDE_DEHYDR_GLU"/>
    <property type="match status" value="1"/>
</dbReference>
<dbReference type="SUPFAM" id="SSF53720">
    <property type="entry name" value="ALDH-like"/>
    <property type="match status" value="1"/>
</dbReference>
<keyword evidence="2 4" id="KW-0560">Oxidoreductase</keyword>
<dbReference type="PANTHER" id="PTHR43570">
    <property type="entry name" value="ALDEHYDE DEHYDROGENASE"/>
    <property type="match status" value="1"/>
</dbReference>
<name>A0A524RQ27_9CHRO</name>
<evidence type="ECO:0000313" key="9">
    <source>
        <dbReference type="EMBL" id="TGG94522.1"/>
    </source>
</evidence>
<dbReference type="GO" id="GO:0004029">
    <property type="term" value="F:aldehyde dehydrogenase (NAD+) activity"/>
    <property type="evidence" value="ECO:0007669"/>
    <property type="project" value="TreeGrafter"/>
</dbReference>
<reference evidence="9 10" key="1">
    <citation type="journal article" date="2019" name="mSystems">
        <title>Life at home and on the roam: Genomic adaptions reflect the dual lifestyle of an intracellular, facultative symbiont.</title>
        <authorList>
            <person name="Burgsdorf I."/>
        </authorList>
    </citation>
    <scope>NUCLEOTIDE SEQUENCE [LARGE SCALE GENOMIC DNA]</scope>
    <source>
        <strain evidence="9">277cV</strain>
    </source>
</reference>
<proteinExistence type="inferred from homology"/>
<evidence type="ECO:0000256" key="5">
    <source>
        <dbReference type="PIRSR" id="PIRSR036492-1"/>
    </source>
</evidence>
<dbReference type="GO" id="GO:0005737">
    <property type="term" value="C:cytoplasm"/>
    <property type="evidence" value="ECO:0007669"/>
    <property type="project" value="TreeGrafter"/>
</dbReference>
<evidence type="ECO:0000259" key="8">
    <source>
        <dbReference type="Pfam" id="PF00171"/>
    </source>
</evidence>
<dbReference type="FunFam" id="3.40.605.10:FF:000004">
    <property type="entry name" value="Aldehyde dehydrogenase"/>
    <property type="match status" value="1"/>
</dbReference>
<evidence type="ECO:0000256" key="1">
    <source>
        <dbReference type="ARBA" id="ARBA00009986"/>
    </source>
</evidence>
<organism evidence="9 10">
    <name type="scientific">Aphanocapsa feldmannii 277cV</name>
    <dbReference type="NCBI Taxonomy" id="2507553"/>
    <lineage>
        <taxon>Bacteria</taxon>
        <taxon>Bacillati</taxon>
        <taxon>Cyanobacteriota</taxon>
        <taxon>Cyanophyceae</taxon>
        <taxon>Oscillatoriophycideae</taxon>
        <taxon>Chroococcales</taxon>
        <taxon>Microcystaceae</taxon>
        <taxon>Aphanocapsa</taxon>
    </lineage>
</organism>
<dbReference type="InterPro" id="IPR016162">
    <property type="entry name" value="Ald_DH_N"/>
</dbReference>
<dbReference type="InterPro" id="IPR016161">
    <property type="entry name" value="Ald_DH/histidinol_DH"/>
</dbReference>
<dbReference type="InterPro" id="IPR029510">
    <property type="entry name" value="Ald_DH_CS_GLU"/>
</dbReference>
<dbReference type="EMBL" id="SRMO01000034">
    <property type="protein sequence ID" value="TGG94522.1"/>
    <property type="molecule type" value="Genomic_DNA"/>
</dbReference>
<dbReference type="PANTHER" id="PTHR43570:SF16">
    <property type="entry name" value="ALDEHYDE DEHYDROGENASE TYPE III, ISOFORM Q"/>
    <property type="match status" value="1"/>
</dbReference>
<dbReference type="PIRSF" id="PIRSF036492">
    <property type="entry name" value="ALDH"/>
    <property type="match status" value="1"/>
</dbReference>
<feature type="domain" description="Aldehyde dehydrogenase" evidence="8">
    <location>
        <begin position="20"/>
        <end position="426"/>
    </location>
</feature>
<dbReference type="Gene3D" id="3.40.605.10">
    <property type="entry name" value="Aldehyde Dehydrogenase, Chain A, domain 1"/>
    <property type="match status" value="1"/>
</dbReference>
<protein>
    <recommendedName>
        <fullName evidence="4">Aldehyde dehydrogenase</fullName>
    </recommendedName>
</protein>
<evidence type="ECO:0000256" key="3">
    <source>
        <dbReference type="ARBA" id="ARBA00023027"/>
    </source>
</evidence>
<dbReference type="GO" id="GO:0006081">
    <property type="term" value="P:aldehyde metabolic process"/>
    <property type="evidence" value="ECO:0007669"/>
    <property type="project" value="InterPro"/>
</dbReference>
<dbReference type="CDD" id="cd07087">
    <property type="entry name" value="ALDH_F3-13-14_CALDH-like"/>
    <property type="match status" value="1"/>
</dbReference>
<sequence>MTTLAEPIQRQRALVTSGATTGLAWRRQQLRRLDQLLRSGEQRLLAALAQDLRKPSLEAYFEIVGVRQELTTARRQVRQWMRSTAVSVPISVRPARAFVRPEPLGCVLIIAPWNYPVLLALQPLVAALAAGNTAMLKPSEQAPASAETLATLVAEHFPAEVVQVRCGGVETAQALLAERFDHIFFTGGTAIGRQVMAAAARHLTPVTLELGGKSPCIVCRDADVTLAARRIAWGKGLNAGQSCIAPDYILVDPVIRDALITALQRNFLAFYGDDPQQSADYGRLINQRQFDRLDALLTGRELISGGRRDGDDLYIEPTLVTVERDDDPLMAEELFGPVLPLLSMEDLDQALSSIRAAGKPLALYLFSSSAANREKVLRCTSSGGVCFNDVFLQASLPHLPFGGVGESGIGAYHGRSGFDTFSHRRAVLSRPQFLDSSWRYPPYGNRLGWIRRLLG</sequence>
<evidence type="ECO:0000256" key="7">
    <source>
        <dbReference type="RuleBase" id="RU003345"/>
    </source>
</evidence>
<comment type="caution">
    <text evidence="9">The sequence shown here is derived from an EMBL/GenBank/DDBJ whole genome shotgun (WGS) entry which is preliminary data.</text>
</comment>
<comment type="similarity">
    <text evidence="1 4 7">Belongs to the aldehyde dehydrogenase family.</text>
</comment>
<feature type="active site" evidence="5 6">
    <location>
        <position position="209"/>
    </location>
</feature>
<dbReference type="InterPro" id="IPR016163">
    <property type="entry name" value="Ald_DH_C"/>
</dbReference>
<dbReference type="Gene3D" id="3.40.309.10">
    <property type="entry name" value="Aldehyde Dehydrogenase, Chain A, domain 2"/>
    <property type="match status" value="1"/>
</dbReference>
<dbReference type="InterPro" id="IPR012394">
    <property type="entry name" value="Aldehyde_DH_NAD(P)"/>
</dbReference>
<dbReference type="Proteomes" id="UP000317990">
    <property type="component" value="Unassembled WGS sequence"/>
</dbReference>
<keyword evidence="3" id="KW-0520">NAD</keyword>
<dbReference type="AlphaFoldDB" id="A0A524RQ27"/>
<evidence type="ECO:0000256" key="2">
    <source>
        <dbReference type="ARBA" id="ARBA00023002"/>
    </source>
</evidence>
<evidence type="ECO:0000256" key="4">
    <source>
        <dbReference type="PIRNR" id="PIRNR036492"/>
    </source>
</evidence>
<evidence type="ECO:0000313" key="10">
    <source>
        <dbReference type="Proteomes" id="UP000317990"/>
    </source>
</evidence>
<dbReference type="InterPro" id="IPR015590">
    <property type="entry name" value="Aldehyde_DH_dom"/>
</dbReference>
<dbReference type="FunFam" id="3.40.309.10:FF:000003">
    <property type="entry name" value="Aldehyde dehydrogenase"/>
    <property type="match status" value="1"/>
</dbReference>
<evidence type="ECO:0000256" key="6">
    <source>
        <dbReference type="PROSITE-ProRule" id="PRU10007"/>
    </source>
</evidence>
<feature type="active site" evidence="5">
    <location>
        <position position="243"/>
    </location>
</feature>
<dbReference type="Pfam" id="PF00171">
    <property type="entry name" value="Aldedh"/>
    <property type="match status" value="1"/>
</dbReference>
<gene>
    <name evidence="9" type="ORF">ERJ67_02645</name>
</gene>